<gene>
    <name evidence="1" type="ORF">DF185_00435</name>
</gene>
<comment type="caution">
    <text evidence="1">The sequence shown here is derived from an EMBL/GenBank/DDBJ whole genome shotgun (WGS) entry which is preliminary data.</text>
</comment>
<keyword evidence="2" id="KW-1185">Reference proteome</keyword>
<proteinExistence type="predicted"/>
<evidence type="ECO:0000313" key="1">
    <source>
        <dbReference type="EMBL" id="PXY02595.1"/>
    </source>
</evidence>
<evidence type="ECO:0000313" key="2">
    <source>
        <dbReference type="Proteomes" id="UP000248079"/>
    </source>
</evidence>
<accession>A0A2V4A141</accession>
<dbReference type="OrthoDB" id="1121084at2"/>
<dbReference type="AlphaFoldDB" id="A0A2V4A141"/>
<dbReference type="EMBL" id="QFLI01000001">
    <property type="protein sequence ID" value="PXY02595.1"/>
    <property type="molecule type" value="Genomic_DNA"/>
</dbReference>
<protein>
    <submittedName>
        <fullName evidence="1">Uncharacterized protein</fullName>
    </submittedName>
</protein>
<reference evidence="1 2" key="1">
    <citation type="submission" date="2018-05" db="EMBL/GenBank/DDBJ databases">
        <title>Marinifilum breve JC075T sp. nov., a marine bacterium isolated from Yongle Blue Hole in the South China Sea.</title>
        <authorList>
            <person name="Fu T."/>
        </authorList>
    </citation>
    <scope>NUCLEOTIDE SEQUENCE [LARGE SCALE GENOMIC DNA]</scope>
    <source>
        <strain evidence="1 2">JC075</strain>
    </source>
</reference>
<organism evidence="1 2">
    <name type="scientific">Marinifilum breve</name>
    <dbReference type="NCBI Taxonomy" id="2184082"/>
    <lineage>
        <taxon>Bacteria</taxon>
        <taxon>Pseudomonadati</taxon>
        <taxon>Bacteroidota</taxon>
        <taxon>Bacteroidia</taxon>
        <taxon>Marinilabiliales</taxon>
        <taxon>Marinifilaceae</taxon>
    </lineage>
</organism>
<dbReference type="Proteomes" id="UP000248079">
    <property type="component" value="Unassembled WGS sequence"/>
</dbReference>
<dbReference type="RefSeq" id="WP_110358756.1">
    <property type="nucleotide sequence ID" value="NZ_QFLI01000001.1"/>
</dbReference>
<sequence>MSKLKEIKLNQFQLNVLLDEEEKAAYDYIVQEGTYCVHCKEMCTKGVDVKENFLNDMNDILIKGTCKKCNGRVSRFIEYGEFDDFREKALRFRISIGAE</sequence>
<name>A0A2V4A141_9BACT</name>